<evidence type="ECO:0000313" key="8">
    <source>
        <dbReference type="Proteomes" id="UP000196880"/>
    </source>
</evidence>
<evidence type="ECO:0000256" key="4">
    <source>
        <dbReference type="ARBA" id="ARBA00023136"/>
    </source>
</evidence>
<feature type="transmembrane region" description="Helical" evidence="5">
    <location>
        <begin position="51"/>
        <end position="68"/>
    </location>
</feature>
<comment type="caution">
    <text evidence="7">The sequence shown here is derived from an EMBL/GenBank/DDBJ whole genome shotgun (WGS) entry which is preliminary data.</text>
</comment>
<proteinExistence type="predicted"/>
<dbReference type="InterPro" id="IPR011547">
    <property type="entry name" value="SLC26A/SulP_dom"/>
</dbReference>
<feature type="transmembrane region" description="Helical" evidence="5">
    <location>
        <begin position="178"/>
        <end position="197"/>
    </location>
</feature>
<organism evidence="7 8">
    <name type="scientific">Polynucleobacter hirudinilacicola</name>
    <dbReference type="NCBI Taxonomy" id="1743166"/>
    <lineage>
        <taxon>Bacteria</taxon>
        <taxon>Pseudomonadati</taxon>
        <taxon>Pseudomonadota</taxon>
        <taxon>Betaproteobacteria</taxon>
        <taxon>Burkholderiales</taxon>
        <taxon>Burkholderiaceae</taxon>
        <taxon>Polynucleobacter</taxon>
    </lineage>
</organism>
<dbReference type="Proteomes" id="UP000196880">
    <property type="component" value="Unassembled WGS sequence"/>
</dbReference>
<dbReference type="Pfam" id="PF00916">
    <property type="entry name" value="Sulfate_transp"/>
    <property type="match status" value="1"/>
</dbReference>
<feature type="transmembrane region" description="Helical" evidence="5">
    <location>
        <begin position="330"/>
        <end position="347"/>
    </location>
</feature>
<sequence>MRWQLPFSKWLPEYQIPGTIRADIFAGLTGAIVVMPQGIAFALLAGMPPHYGLYAAMIPCLVAALFGSSRLMVTGPANAISLTTMALISPLALPESSQYVGYVLTLSFLVGVLQLALGFAKAGKWVEQIPHSVIVGFTVGAAILIINSQLGTLLGISIPKGIGVPETLSAVTSALLNNQWQMAAPALVVFTLIAIRLWKPLNRFLPAMLVAVVLGSIAAVLLEKFLPTIAAFKRVQDIPGAFPPISSPDLSGETLQKLFSAALIMTLLASTEAMAIARAIALKTKDQFNANQEFIGQGLANVCGSFFSAYPASGSFNRTGVNLASGAKTPLSAICAAVFLLILLAFLSPLVKHIPYVVIAALLLVVAWNLIDIKQIRHEFQRGSREWIPMLITGIGTITIPLEWAILSGIVSSMLIRHFSQKN</sequence>
<keyword evidence="8" id="KW-1185">Reference proteome</keyword>
<reference evidence="7 8" key="1">
    <citation type="submission" date="2017-03" db="EMBL/GenBank/DDBJ databases">
        <title>New species Polynucleobacter sp. MWH-EgelM1-30-B4.</title>
        <authorList>
            <person name="Hahn M.W."/>
        </authorList>
    </citation>
    <scope>NUCLEOTIDE SEQUENCE [LARGE SCALE GENOMIC DNA]</scope>
    <source>
        <strain evidence="7 8">MWH-EgelM1-30-B4</strain>
    </source>
</reference>
<keyword evidence="4 5" id="KW-0472">Membrane</keyword>
<dbReference type="PANTHER" id="PTHR11814">
    <property type="entry name" value="SULFATE TRANSPORTER"/>
    <property type="match status" value="1"/>
</dbReference>
<feature type="transmembrane region" description="Helical" evidence="5">
    <location>
        <begin position="258"/>
        <end position="282"/>
    </location>
</feature>
<accession>A0A210RZE5</accession>
<dbReference type="AlphaFoldDB" id="A0A210RZE5"/>
<evidence type="ECO:0000256" key="3">
    <source>
        <dbReference type="ARBA" id="ARBA00022989"/>
    </source>
</evidence>
<evidence type="ECO:0000256" key="5">
    <source>
        <dbReference type="SAM" id="Phobius"/>
    </source>
</evidence>
<keyword evidence="2 5" id="KW-0812">Transmembrane</keyword>
<feature type="transmembrane region" description="Helical" evidence="5">
    <location>
        <begin position="99"/>
        <end position="120"/>
    </location>
</feature>
<protein>
    <recommendedName>
        <fullName evidence="6">SLC26A/SulP transporter domain-containing protein</fullName>
    </recommendedName>
</protein>
<keyword evidence="3 5" id="KW-1133">Transmembrane helix</keyword>
<feature type="transmembrane region" description="Helical" evidence="5">
    <location>
        <begin position="24"/>
        <end position="45"/>
    </location>
</feature>
<dbReference type="GO" id="GO:0055085">
    <property type="term" value="P:transmembrane transport"/>
    <property type="evidence" value="ECO:0007669"/>
    <property type="project" value="InterPro"/>
</dbReference>
<feature type="domain" description="SLC26A/SulP transporter" evidence="6">
    <location>
        <begin position="21"/>
        <end position="380"/>
    </location>
</feature>
<feature type="transmembrane region" description="Helical" evidence="5">
    <location>
        <begin position="391"/>
        <end position="416"/>
    </location>
</feature>
<dbReference type="GO" id="GO:0016020">
    <property type="term" value="C:membrane"/>
    <property type="evidence" value="ECO:0007669"/>
    <property type="project" value="UniProtKB-SubCell"/>
</dbReference>
<dbReference type="InterPro" id="IPR001902">
    <property type="entry name" value="SLC26A/SulP_fam"/>
</dbReference>
<evidence type="ECO:0000256" key="2">
    <source>
        <dbReference type="ARBA" id="ARBA00022692"/>
    </source>
</evidence>
<dbReference type="RefSeq" id="WP_087909178.1">
    <property type="nucleotide sequence ID" value="NZ_NAIA01000002.1"/>
</dbReference>
<feature type="transmembrane region" description="Helical" evidence="5">
    <location>
        <begin position="354"/>
        <end position="371"/>
    </location>
</feature>
<evidence type="ECO:0000259" key="6">
    <source>
        <dbReference type="Pfam" id="PF00916"/>
    </source>
</evidence>
<name>A0A210RZE5_9BURK</name>
<feature type="transmembrane region" description="Helical" evidence="5">
    <location>
        <begin position="294"/>
        <end position="310"/>
    </location>
</feature>
<dbReference type="EMBL" id="NAIA01000002">
    <property type="protein sequence ID" value="OWF66383.1"/>
    <property type="molecule type" value="Genomic_DNA"/>
</dbReference>
<dbReference type="OrthoDB" id="9177189at2"/>
<comment type="subcellular location">
    <subcellularLocation>
        <location evidence="1">Membrane</location>
        <topology evidence="1">Multi-pass membrane protein</topology>
    </subcellularLocation>
</comment>
<gene>
    <name evidence="7" type="ORF">B6A14_04110</name>
</gene>
<feature type="transmembrane region" description="Helical" evidence="5">
    <location>
        <begin position="204"/>
        <end position="222"/>
    </location>
</feature>
<evidence type="ECO:0000313" key="7">
    <source>
        <dbReference type="EMBL" id="OWF66383.1"/>
    </source>
</evidence>
<feature type="transmembrane region" description="Helical" evidence="5">
    <location>
        <begin position="132"/>
        <end position="158"/>
    </location>
</feature>
<evidence type="ECO:0000256" key="1">
    <source>
        <dbReference type="ARBA" id="ARBA00004141"/>
    </source>
</evidence>